<comment type="caution">
    <text evidence="14">The sequence shown here is derived from an EMBL/GenBank/DDBJ whole genome shotgun (WGS) entry which is preliminary data.</text>
</comment>
<dbReference type="InterPro" id="IPR027417">
    <property type="entry name" value="P-loop_NTPase"/>
</dbReference>
<keyword evidence="6" id="KW-0813">Transport</keyword>
<dbReference type="InterPro" id="IPR003593">
    <property type="entry name" value="AAA+_ATPase"/>
</dbReference>
<keyword evidence="6" id="KW-0653">Protein transport</keyword>
<dbReference type="InterPro" id="IPR005074">
    <property type="entry name" value="Peptidase_C39"/>
</dbReference>
<keyword evidence="8 10" id="KW-0472">Membrane</keyword>
<dbReference type="PROSITE" id="PS50990">
    <property type="entry name" value="PEPTIDASE_C39"/>
    <property type="match status" value="1"/>
</dbReference>
<dbReference type="GO" id="GO:0043213">
    <property type="term" value="P:bacteriocin transport"/>
    <property type="evidence" value="ECO:0007669"/>
    <property type="project" value="UniProtKB-KW"/>
</dbReference>
<evidence type="ECO:0000313" key="14">
    <source>
        <dbReference type="EMBL" id="MCQ5060857.1"/>
    </source>
</evidence>
<evidence type="ECO:0000313" key="15">
    <source>
        <dbReference type="Proteomes" id="UP001204814"/>
    </source>
</evidence>
<accession>A0AAP2XN00</accession>
<dbReference type="InterPro" id="IPR036640">
    <property type="entry name" value="ABC1_TM_sf"/>
</dbReference>
<sequence length="696" mass="81519">MFKRKHFMQTTKHDCGVACIYTLLTYYNCHVDYNKIRNYFKNDYSGINISQIDDFFQLFNIKIKLYKNTYNEYNGDISFDKKMFPCIALLQKEFNEKHYIVIYSIKNGKVVYSDPEKTSLEKVHYTKISKQITYYILPQLPDKIKIPIEFIDDIKNNFIYQSIYAEKKYIILSAILSFFVSLLGIFLAMRLGFFLGFVENKAEDRIIFIFGIIILIFIFIERTITYIKNVLSIKVSKRIEYNLRLQMVKNLLMQDISRIEQLKTGDINARINDCLNLSLSVSTLLLTILSDLFIAIVGLIVLFNINLKLEVYIIFVIIINIFILQNFLKKIYKKNYVAMKDYSYYNGSIVEIIDAIRDIKSLHNEKYRLTKNEEKLILYKNSSFNKDVYNNKISIIQTTLFLIANVSTLVFGSIMSINGEISTSELMIYISILNILQSSCINILMFKLNLENFRVGYNRILHLFDLEIINDVSDKEDFRYEKINNIILKNVSIKYDDVYILKNINFCIDKQFTFFVGSSGAGKSTLARIISTLQDNYEGEILYNGEKLNMKNTKLIRTIKNRIIYVSNNSKIFNCSIRENLCSDYLINEVTLEKICKDFCILDFINSLPRRFDTIISPNQNNLSSGQIQRLALIRAVLLNPDFLILDEALSNVDKRSLKNIINILPKYIKHIIFITHEDYNIEKSDTIYIDQYISK</sequence>
<dbReference type="SMART" id="SM00382">
    <property type="entry name" value="AAA"/>
    <property type="match status" value="1"/>
</dbReference>
<evidence type="ECO:0000259" key="12">
    <source>
        <dbReference type="PROSITE" id="PS50929"/>
    </source>
</evidence>
<dbReference type="PANTHER" id="PTHR24221:SF654">
    <property type="entry name" value="ATP-BINDING CASSETTE SUB-FAMILY B MEMBER 6"/>
    <property type="match status" value="1"/>
</dbReference>
<dbReference type="SUPFAM" id="SSF52540">
    <property type="entry name" value="P-loop containing nucleoside triphosphate hydrolases"/>
    <property type="match status" value="1"/>
</dbReference>
<dbReference type="GO" id="GO:0140359">
    <property type="term" value="F:ABC-type transporter activity"/>
    <property type="evidence" value="ECO:0007669"/>
    <property type="project" value="InterPro"/>
</dbReference>
<keyword evidence="9" id="KW-0080">Bacteriocin transport</keyword>
<dbReference type="GO" id="GO:0005524">
    <property type="term" value="F:ATP binding"/>
    <property type="evidence" value="ECO:0007669"/>
    <property type="project" value="UniProtKB-KW"/>
</dbReference>
<keyword evidence="4" id="KW-0788">Thiol protease</keyword>
<evidence type="ECO:0000256" key="8">
    <source>
        <dbReference type="ARBA" id="ARBA00023136"/>
    </source>
</evidence>
<feature type="transmembrane region" description="Helical" evidence="10">
    <location>
        <begin position="206"/>
        <end position="227"/>
    </location>
</feature>
<dbReference type="PROSITE" id="PS50929">
    <property type="entry name" value="ABC_TM1F"/>
    <property type="match status" value="1"/>
</dbReference>
<dbReference type="Pfam" id="PF03412">
    <property type="entry name" value="Peptidase_C39"/>
    <property type="match status" value="1"/>
</dbReference>
<keyword evidence="5" id="KW-0067">ATP-binding</keyword>
<keyword evidence="2 10" id="KW-0812">Transmembrane</keyword>
<feature type="domain" description="Peptidase C39" evidence="13">
    <location>
        <begin position="9"/>
        <end position="139"/>
    </location>
</feature>
<dbReference type="GO" id="GO:0008234">
    <property type="term" value="F:cysteine-type peptidase activity"/>
    <property type="evidence" value="ECO:0007669"/>
    <property type="project" value="UniProtKB-KW"/>
</dbReference>
<evidence type="ECO:0000256" key="9">
    <source>
        <dbReference type="ARBA" id="ARBA00043264"/>
    </source>
</evidence>
<name>A0AAP2XN00_9FIRM</name>
<dbReference type="Pfam" id="PF00664">
    <property type="entry name" value="ABC_membrane"/>
    <property type="match status" value="1"/>
</dbReference>
<dbReference type="SUPFAM" id="SSF90123">
    <property type="entry name" value="ABC transporter transmembrane region"/>
    <property type="match status" value="1"/>
</dbReference>
<keyword evidence="4" id="KW-0645">Protease</keyword>
<evidence type="ECO:0000259" key="11">
    <source>
        <dbReference type="PROSITE" id="PS50893"/>
    </source>
</evidence>
<dbReference type="InterPro" id="IPR017871">
    <property type="entry name" value="ABC_transporter-like_CS"/>
</dbReference>
<dbReference type="EMBL" id="JANGBO010000001">
    <property type="protein sequence ID" value="MCQ5060857.1"/>
    <property type="molecule type" value="Genomic_DNA"/>
</dbReference>
<feature type="domain" description="ABC transporter" evidence="11">
    <location>
        <begin position="486"/>
        <end position="694"/>
    </location>
</feature>
<dbReference type="CDD" id="cd03228">
    <property type="entry name" value="ABCC_MRP_Like"/>
    <property type="match status" value="1"/>
</dbReference>
<evidence type="ECO:0000256" key="7">
    <source>
        <dbReference type="ARBA" id="ARBA00022989"/>
    </source>
</evidence>
<feature type="domain" description="ABC transmembrane type-1" evidence="12">
    <location>
        <begin position="171"/>
        <end position="446"/>
    </location>
</feature>
<evidence type="ECO:0000256" key="10">
    <source>
        <dbReference type="SAM" id="Phobius"/>
    </source>
</evidence>
<dbReference type="PANTHER" id="PTHR24221">
    <property type="entry name" value="ATP-BINDING CASSETTE SUB-FAMILY B"/>
    <property type="match status" value="1"/>
</dbReference>
<dbReference type="Pfam" id="PF00005">
    <property type="entry name" value="ABC_tran"/>
    <property type="match status" value="1"/>
</dbReference>
<gene>
    <name evidence="14" type="ORF">NE542_03270</name>
</gene>
<feature type="transmembrane region" description="Helical" evidence="10">
    <location>
        <begin position="426"/>
        <end position="446"/>
    </location>
</feature>
<proteinExistence type="predicted"/>
<dbReference type="Gene3D" id="3.90.70.10">
    <property type="entry name" value="Cysteine proteinases"/>
    <property type="match status" value="1"/>
</dbReference>
<evidence type="ECO:0000256" key="1">
    <source>
        <dbReference type="ARBA" id="ARBA00004651"/>
    </source>
</evidence>
<dbReference type="AlphaFoldDB" id="A0AAP2XN00"/>
<evidence type="ECO:0000256" key="5">
    <source>
        <dbReference type="ARBA" id="ARBA00022840"/>
    </source>
</evidence>
<feature type="transmembrane region" description="Helical" evidence="10">
    <location>
        <begin position="169"/>
        <end position="194"/>
    </location>
</feature>
<protein>
    <submittedName>
        <fullName evidence="14">ABC transporter transmembrane domain-containing protein</fullName>
    </submittedName>
</protein>
<dbReference type="GO" id="GO:0034040">
    <property type="term" value="F:ATPase-coupled lipid transmembrane transporter activity"/>
    <property type="evidence" value="ECO:0007669"/>
    <property type="project" value="TreeGrafter"/>
</dbReference>
<dbReference type="GO" id="GO:0015031">
    <property type="term" value="P:protein transport"/>
    <property type="evidence" value="ECO:0007669"/>
    <property type="project" value="UniProtKB-KW"/>
</dbReference>
<reference evidence="14" key="1">
    <citation type="submission" date="2022-06" db="EMBL/GenBank/DDBJ databases">
        <title>Isolation of gut microbiota from human fecal samples.</title>
        <authorList>
            <person name="Pamer E.G."/>
            <person name="Barat B."/>
            <person name="Waligurski E."/>
            <person name="Medina S."/>
            <person name="Paddock L."/>
            <person name="Mostad J."/>
        </authorList>
    </citation>
    <scope>NUCLEOTIDE SEQUENCE</scope>
    <source>
        <strain evidence="14">DFI.6.24</strain>
    </source>
</reference>
<feature type="transmembrane region" description="Helical" evidence="10">
    <location>
        <begin position="393"/>
        <end position="414"/>
    </location>
</feature>
<dbReference type="GO" id="GO:0005886">
    <property type="term" value="C:plasma membrane"/>
    <property type="evidence" value="ECO:0007669"/>
    <property type="project" value="UniProtKB-SubCell"/>
</dbReference>
<keyword evidence="3" id="KW-0547">Nucleotide-binding</keyword>
<dbReference type="InterPro" id="IPR039421">
    <property type="entry name" value="Type_1_exporter"/>
</dbReference>
<feature type="transmembrane region" description="Helical" evidence="10">
    <location>
        <begin position="311"/>
        <end position="328"/>
    </location>
</feature>
<dbReference type="InterPro" id="IPR011527">
    <property type="entry name" value="ABC1_TM_dom"/>
</dbReference>
<dbReference type="GO" id="GO:0016887">
    <property type="term" value="F:ATP hydrolysis activity"/>
    <property type="evidence" value="ECO:0007669"/>
    <property type="project" value="InterPro"/>
</dbReference>
<dbReference type="InterPro" id="IPR003439">
    <property type="entry name" value="ABC_transporter-like_ATP-bd"/>
</dbReference>
<dbReference type="GO" id="GO:0006508">
    <property type="term" value="P:proteolysis"/>
    <property type="evidence" value="ECO:0007669"/>
    <property type="project" value="InterPro"/>
</dbReference>
<evidence type="ECO:0000256" key="3">
    <source>
        <dbReference type="ARBA" id="ARBA00022741"/>
    </source>
</evidence>
<dbReference type="PROSITE" id="PS00211">
    <property type="entry name" value="ABC_TRANSPORTER_1"/>
    <property type="match status" value="1"/>
</dbReference>
<dbReference type="Gene3D" id="1.20.1560.10">
    <property type="entry name" value="ABC transporter type 1, transmembrane domain"/>
    <property type="match status" value="1"/>
</dbReference>
<keyword evidence="4" id="KW-0378">Hydrolase</keyword>
<dbReference type="Gene3D" id="3.40.50.300">
    <property type="entry name" value="P-loop containing nucleotide triphosphate hydrolases"/>
    <property type="match status" value="1"/>
</dbReference>
<dbReference type="Proteomes" id="UP001204814">
    <property type="component" value="Unassembled WGS sequence"/>
</dbReference>
<dbReference type="RefSeq" id="WP_227352020.1">
    <property type="nucleotide sequence ID" value="NZ_JAJDKX010000007.1"/>
</dbReference>
<comment type="subcellular location">
    <subcellularLocation>
        <location evidence="1">Cell membrane</location>
        <topology evidence="1">Multi-pass membrane protein</topology>
    </subcellularLocation>
</comment>
<keyword evidence="7 10" id="KW-1133">Transmembrane helix</keyword>
<organism evidence="14 15">
    <name type="scientific">Faecalibacillus intestinalis</name>
    <dbReference type="NCBI Taxonomy" id="1982626"/>
    <lineage>
        <taxon>Bacteria</taxon>
        <taxon>Bacillati</taxon>
        <taxon>Bacillota</taxon>
        <taxon>Erysipelotrichia</taxon>
        <taxon>Erysipelotrichales</taxon>
        <taxon>Coprobacillaceae</taxon>
        <taxon>Faecalibacillus</taxon>
    </lineage>
</organism>
<dbReference type="PROSITE" id="PS50893">
    <property type="entry name" value="ABC_TRANSPORTER_2"/>
    <property type="match status" value="1"/>
</dbReference>
<evidence type="ECO:0000259" key="13">
    <source>
        <dbReference type="PROSITE" id="PS50990"/>
    </source>
</evidence>
<evidence type="ECO:0000256" key="6">
    <source>
        <dbReference type="ARBA" id="ARBA00022927"/>
    </source>
</evidence>
<feature type="transmembrane region" description="Helical" evidence="10">
    <location>
        <begin position="284"/>
        <end position="305"/>
    </location>
</feature>
<evidence type="ECO:0000256" key="4">
    <source>
        <dbReference type="ARBA" id="ARBA00022807"/>
    </source>
</evidence>
<evidence type="ECO:0000256" key="2">
    <source>
        <dbReference type="ARBA" id="ARBA00022692"/>
    </source>
</evidence>